<dbReference type="InterPro" id="IPR035906">
    <property type="entry name" value="MetI-like_sf"/>
</dbReference>
<evidence type="ECO:0000313" key="9">
    <source>
        <dbReference type="EMBL" id="MBA2133162.1"/>
    </source>
</evidence>
<dbReference type="CDD" id="cd06261">
    <property type="entry name" value="TM_PBP2"/>
    <property type="match status" value="1"/>
</dbReference>
<dbReference type="EMBL" id="JAAKDE010000012">
    <property type="protein sequence ID" value="MBA2133162.1"/>
    <property type="molecule type" value="Genomic_DNA"/>
</dbReference>
<evidence type="ECO:0000313" key="10">
    <source>
        <dbReference type="Proteomes" id="UP000657177"/>
    </source>
</evidence>
<evidence type="ECO:0000256" key="4">
    <source>
        <dbReference type="ARBA" id="ARBA00022692"/>
    </source>
</evidence>
<feature type="transmembrane region" description="Helical" evidence="7">
    <location>
        <begin position="171"/>
        <end position="188"/>
    </location>
</feature>
<comment type="caution">
    <text evidence="9">The sequence shown here is derived from an EMBL/GenBank/DDBJ whole genome shotgun (WGS) entry which is preliminary data.</text>
</comment>
<evidence type="ECO:0000259" key="8">
    <source>
        <dbReference type="PROSITE" id="PS50928"/>
    </source>
</evidence>
<keyword evidence="10" id="KW-1185">Reference proteome</keyword>
<keyword evidence="2 7" id="KW-0813">Transport</keyword>
<keyword evidence="3" id="KW-1003">Cell membrane</keyword>
<proteinExistence type="inferred from homology"/>
<accession>A0A8J6I2P5</accession>
<keyword evidence="4 7" id="KW-0812">Transmembrane</keyword>
<feature type="transmembrane region" description="Helical" evidence="7">
    <location>
        <begin position="103"/>
        <end position="125"/>
    </location>
</feature>
<protein>
    <submittedName>
        <fullName evidence="9">ABC transporter permease</fullName>
    </submittedName>
</protein>
<gene>
    <name evidence="9" type="ORF">G5B42_06355</name>
</gene>
<evidence type="ECO:0000256" key="3">
    <source>
        <dbReference type="ARBA" id="ARBA00022475"/>
    </source>
</evidence>
<evidence type="ECO:0000256" key="5">
    <source>
        <dbReference type="ARBA" id="ARBA00022989"/>
    </source>
</evidence>
<organism evidence="9 10">
    <name type="scientific">Capillibacterium thermochitinicola</name>
    <dbReference type="NCBI Taxonomy" id="2699427"/>
    <lineage>
        <taxon>Bacteria</taxon>
        <taxon>Bacillati</taxon>
        <taxon>Bacillota</taxon>
        <taxon>Capillibacterium</taxon>
    </lineage>
</organism>
<evidence type="ECO:0000256" key="2">
    <source>
        <dbReference type="ARBA" id="ARBA00022448"/>
    </source>
</evidence>
<reference evidence="9" key="1">
    <citation type="submission" date="2020-06" db="EMBL/GenBank/DDBJ databases">
        <title>Novel chitinolytic bacterium.</title>
        <authorList>
            <person name="Ungkulpasvich U."/>
            <person name="Kosugi A."/>
            <person name="Uke A."/>
        </authorList>
    </citation>
    <scope>NUCLEOTIDE SEQUENCE</scope>
    <source>
        <strain evidence="9">UUS1-1</strain>
    </source>
</reference>
<evidence type="ECO:0000256" key="6">
    <source>
        <dbReference type="ARBA" id="ARBA00023136"/>
    </source>
</evidence>
<dbReference type="Pfam" id="PF00528">
    <property type="entry name" value="BPD_transp_1"/>
    <property type="match status" value="1"/>
</dbReference>
<dbReference type="GO" id="GO:0005886">
    <property type="term" value="C:plasma membrane"/>
    <property type="evidence" value="ECO:0007669"/>
    <property type="project" value="UniProtKB-SubCell"/>
</dbReference>
<feature type="transmembrane region" description="Helical" evidence="7">
    <location>
        <begin position="225"/>
        <end position="248"/>
    </location>
</feature>
<comment type="similarity">
    <text evidence="7">Belongs to the binding-protein-dependent transport system permease family.</text>
</comment>
<feature type="transmembrane region" description="Helical" evidence="7">
    <location>
        <begin position="12"/>
        <end position="32"/>
    </location>
</feature>
<dbReference type="PANTHER" id="PTHR30151">
    <property type="entry name" value="ALKANE SULFONATE ABC TRANSPORTER-RELATED, MEMBRANE SUBUNIT"/>
    <property type="match status" value="1"/>
</dbReference>
<feature type="domain" description="ABC transmembrane type-1" evidence="8">
    <location>
        <begin position="65"/>
        <end position="245"/>
    </location>
</feature>
<feature type="transmembrane region" description="Helical" evidence="7">
    <location>
        <begin position="131"/>
        <end position="150"/>
    </location>
</feature>
<dbReference type="Gene3D" id="1.10.3720.10">
    <property type="entry name" value="MetI-like"/>
    <property type="match status" value="1"/>
</dbReference>
<comment type="subcellular location">
    <subcellularLocation>
        <location evidence="1 7">Cell membrane</location>
        <topology evidence="1 7">Multi-pass membrane protein</topology>
    </subcellularLocation>
</comment>
<evidence type="ECO:0000256" key="1">
    <source>
        <dbReference type="ARBA" id="ARBA00004651"/>
    </source>
</evidence>
<keyword evidence="5 7" id="KW-1133">Transmembrane helix</keyword>
<evidence type="ECO:0000256" key="7">
    <source>
        <dbReference type="RuleBase" id="RU363032"/>
    </source>
</evidence>
<dbReference type="GO" id="GO:0055085">
    <property type="term" value="P:transmembrane transport"/>
    <property type="evidence" value="ECO:0007669"/>
    <property type="project" value="InterPro"/>
</dbReference>
<dbReference type="RefSeq" id="WP_181339615.1">
    <property type="nucleotide sequence ID" value="NZ_JAAKDE010000012.1"/>
</dbReference>
<dbReference type="Proteomes" id="UP000657177">
    <property type="component" value="Unassembled WGS sequence"/>
</dbReference>
<dbReference type="AlphaFoldDB" id="A0A8J6I2P5"/>
<feature type="transmembrane region" description="Helical" evidence="7">
    <location>
        <begin position="72"/>
        <end position="91"/>
    </location>
</feature>
<dbReference type="PROSITE" id="PS50928">
    <property type="entry name" value="ABC_TM1"/>
    <property type="match status" value="1"/>
</dbReference>
<dbReference type="PANTHER" id="PTHR30151:SF20">
    <property type="entry name" value="ABC TRANSPORTER PERMEASE PROTEIN HI_0355-RELATED"/>
    <property type="match status" value="1"/>
</dbReference>
<name>A0A8J6I2P5_9FIRM</name>
<keyword evidence="6 7" id="KW-0472">Membrane</keyword>
<dbReference type="SUPFAM" id="SSF161098">
    <property type="entry name" value="MetI-like"/>
    <property type="match status" value="1"/>
</dbReference>
<dbReference type="InterPro" id="IPR000515">
    <property type="entry name" value="MetI-like"/>
</dbReference>
<sequence>MSRRVANSNSGGERLIALLLVGMVIFLVWSWLATFYPDYILPSPVAVARRARELFRQGGLFAVHFRTTLGEAFLGFLLGAGAALPLSYLLARHPRLDRLVTPVVVAIQAIPIVALAPLMVIWFGFGLTSKVIIAALTAFFPVLTNGVVGLRETDPRLKEMFKIMGAGKREIFFKLEVPSALPVLFGGFRMGLTLSVIGAVVGEFSGAGRGLGYLVYFARGTFDTALIFVALLALAVMGIGFYLLVSWLEAVVMPWRKDMDR</sequence>